<protein>
    <submittedName>
        <fullName evidence="2">Uncharacterized protein</fullName>
    </submittedName>
</protein>
<feature type="region of interest" description="Disordered" evidence="1">
    <location>
        <begin position="1"/>
        <end position="22"/>
    </location>
</feature>
<evidence type="ECO:0000313" key="3">
    <source>
        <dbReference type="Proteomes" id="UP000076154"/>
    </source>
</evidence>
<proteinExistence type="predicted"/>
<accession>A0A369JQX7</accession>
<reference evidence="2" key="1">
    <citation type="submission" date="2018-04" db="EMBL/GenBank/DDBJ databases">
        <title>Whole genome sequencing of Hypsizygus marmoreus.</title>
        <authorList>
            <person name="Choi I.-G."/>
            <person name="Min B."/>
            <person name="Kim J.-G."/>
            <person name="Kim S."/>
            <person name="Oh Y.-L."/>
            <person name="Kong W.-S."/>
            <person name="Park H."/>
            <person name="Jeong J."/>
            <person name="Song E.-S."/>
        </authorList>
    </citation>
    <scope>NUCLEOTIDE SEQUENCE [LARGE SCALE GENOMIC DNA]</scope>
    <source>
        <strain evidence="2">51987-8</strain>
    </source>
</reference>
<dbReference type="InParanoid" id="A0A369JQX7"/>
<gene>
    <name evidence="2" type="ORF">Hypma_009506</name>
</gene>
<organism evidence="2 3">
    <name type="scientific">Hypsizygus marmoreus</name>
    <name type="common">White beech mushroom</name>
    <name type="synonym">Agaricus marmoreus</name>
    <dbReference type="NCBI Taxonomy" id="39966"/>
    <lineage>
        <taxon>Eukaryota</taxon>
        <taxon>Fungi</taxon>
        <taxon>Dikarya</taxon>
        <taxon>Basidiomycota</taxon>
        <taxon>Agaricomycotina</taxon>
        <taxon>Agaricomycetes</taxon>
        <taxon>Agaricomycetidae</taxon>
        <taxon>Agaricales</taxon>
        <taxon>Tricholomatineae</taxon>
        <taxon>Lyophyllaceae</taxon>
        <taxon>Hypsizygus</taxon>
    </lineage>
</organism>
<name>A0A369JQX7_HYPMA</name>
<sequence>MPIEYDTNLSDAINPQPASSKWPRDCKVKFRVSDAEVYIGQFVRLVDSRFGRRLLLRFEDGTAITQFENSCEKAGDSTMLSPSAPTR</sequence>
<evidence type="ECO:0000256" key="1">
    <source>
        <dbReference type="SAM" id="MobiDB-lite"/>
    </source>
</evidence>
<dbReference type="Proteomes" id="UP000076154">
    <property type="component" value="Unassembled WGS sequence"/>
</dbReference>
<dbReference type="AlphaFoldDB" id="A0A369JQX7"/>
<comment type="caution">
    <text evidence="2">The sequence shown here is derived from an EMBL/GenBank/DDBJ whole genome shotgun (WGS) entry which is preliminary data.</text>
</comment>
<evidence type="ECO:0000313" key="2">
    <source>
        <dbReference type="EMBL" id="RDB23620.1"/>
    </source>
</evidence>
<feature type="compositionally biased region" description="Polar residues" evidence="1">
    <location>
        <begin position="7"/>
        <end position="19"/>
    </location>
</feature>
<dbReference type="EMBL" id="LUEZ02000046">
    <property type="protein sequence ID" value="RDB23620.1"/>
    <property type="molecule type" value="Genomic_DNA"/>
</dbReference>
<keyword evidence="3" id="KW-1185">Reference proteome</keyword>